<feature type="compositionally biased region" description="Low complexity" evidence="4">
    <location>
        <begin position="21"/>
        <end position="41"/>
    </location>
</feature>
<dbReference type="Pfam" id="PF22916">
    <property type="entry name" value="UTP25_NTPase-like"/>
    <property type="match status" value="1"/>
</dbReference>
<organism evidence="8">
    <name type="scientific">Naegleria gruberi</name>
    <name type="common">Amoeba</name>
    <dbReference type="NCBI Taxonomy" id="5762"/>
    <lineage>
        <taxon>Eukaryota</taxon>
        <taxon>Discoba</taxon>
        <taxon>Heterolobosea</taxon>
        <taxon>Tetramitia</taxon>
        <taxon>Eutetramitia</taxon>
        <taxon>Vahlkampfiidae</taxon>
        <taxon>Naegleria</taxon>
    </lineage>
</organism>
<protein>
    <submittedName>
        <fullName evidence="7">Predicted protein</fullName>
    </submittedName>
</protein>
<evidence type="ECO:0000313" key="8">
    <source>
        <dbReference type="Proteomes" id="UP000006671"/>
    </source>
</evidence>
<dbReference type="Pfam" id="PF06862">
    <property type="entry name" value="Utp25_C"/>
    <property type="match status" value="1"/>
</dbReference>
<dbReference type="VEuPathDB" id="AmoebaDB:NAEGRDRAFT_78537"/>
<evidence type="ECO:0000256" key="2">
    <source>
        <dbReference type="ARBA" id="ARBA00009223"/>
    </source>
</evidence>
<name>D2V4H0_NAEGR</name>
<dbReference type="InterPro" id="IPR027417">
    <property type="entry name" value="P-loop_NTPase"/>
</dbReference>
<evidence type="ECO:0000259" key="6">
    <source>
        <dbReference type="Pfam" id="PF22916"/>
    </source>
</evidence>
<accession>D2V4H0</accession>
<dbReference type="GO" id="GO:0000462">
    <property type="term" value="P:maturation of SSU-rRNA from tricistronic rRNA transcript (SSU-rRNA, 5.8S rRNA, LSU-rRNA)"/>
    <property type="evidence" value="ECO:0007669"/>
    <property type="project" value="TreeGrafter"/>
</dbReference>
<dbReference type="InterPro" id="IPR053940">
    <property type="entry name" value="UTP25_NTPase-like"/>
</dbReference>
<dbReference type="OrthoDB" id="10264378at2759"/>
<dbReference type="GO" id="GO:0034511">
    <property type="term" value="F:U3 snoRNA binding"/>
    <property type="evidence" value="ECO:0007669"/>
    <property type="project" value="InterPro"/>
</dbReference>
<dbReference type="eggNOG" id="KOG2340">
    <property type="taxonomic scope" value="Eukaryota"/>
</dbReference>
<dbReference type="OMA" id="FTIMNDY"/>
<dbReference type="EMBL" id="GG738851">
    <property type="protein sequence ID" value="EFC48515.1"/>
    <property type="molecule type" value="Genomic_DNA"/>
</dbReference>
<dbReference type="Proteomes" id="UP000006671">
    <property type="component" value="Unassembled WGS sequence"/>
</dbReference>
<reference evidence="7 8" key="1">
    <citation type="journal article" date="2010" name="Cell">
        <title>The genome of Naegleria gruberi illuminates early eukaryotic versatility.</title>
        <authorList>
            <person name="Fritz-Laylin L.K."/>
            <person name="Prochnik S.E."/>
            <person name="Ginger M.L."/>
            <person name="Dacks J.B."/>
            <person name="Carpenter M.L."/>
            <person name="Field M.C."/>
            <person name="Kuo A."/>
            <person name="Paredez A."/>
            <person name="Chapman J."/>
            <person name="Pham J."/>
            <person name="Shu S."/>
            <person name="Neupane R."/>
            <person name="Cipriano M."/>
            <person name="Mancuso J."/>
            <person name="Tu H."/>
            <person name="Salamov A."/>
            <person name="Lindquist E."/>
            <person name="Shapiro H."/>
            <person name="Lucas S."/>
            <person name="Grigoriev I.V."/>
            <person name="Cande W.Z."/>
            <person name="Fulton C."/>
            <person name="Rokhsar D.S."/>
            <person name="Dawson S.C."/>
        </authorList>
    </citation>
    <scope>NUCLEOTIDE SEQUENCE [LARGE SCALE GENOMIC DNA]</scope>
    <source>
        <strain evidence="7 8">NEG-M</strain>
    </source>
</reference>
<dbReference type="GO" id="GO:0032040">
    <property type="term" value="C:small-subunit processome"/>
    <property type="evidence" value="ECO:0007669"/>
    <property type="project" value="TreeGrafter"/>
</dbReference>
<dbReference type="PANTHER" id="PTHR12933:SF0">
    <property type="entry name" value="U3 SMALL NUCLEOLAR RNA-ASSOCIATED PROTEIN 25 HOMOLOG"/>
    <property type="match status" value="1"/>
</dbReference>
<dbReference type="AlphaFoldDB" id="D2V4H0"/>
<feature type="compositionally biased region" description="Polar residues" evidence="4">
    <location>
        <begin position="1"/>
        <end position="11"/>
    </location>
</feature>
<feature type="domain" description="UTP25 C-terminal" evidence="5">
    <location>
        <begin position="630"/>
        <end position="809"/>
    </location>
</feature>
<evidence type="ECO:0000259" key="5">
    <source>
        <dbReference type="Pfam" id="PF06862"/>
    </source>
</evidence>
<feature type="region of interest" description="Disordered" evidence="4">
    <location>
        <begin position="1"/>
        <end position="41"/>
    </location>
</feature>
<dbReference type="RefSeq" id="XP_002681259.1">
    <property type="nucleotide sequence ID" value="XM_002681213.1"/>
</dbReference>
<comment type="similarity">
    <text evidence="2">Belongs to the UTP25 family.</text>
</comment>
<evidence type="ECO:0000313" key="7">
    <source>
        <dbReference type="EMBL" id="EFC48515.1"/>
    </source>
</evidence>
<dbReference type="InParanoid" id="D2V4H0"/>
<feature type="domain" description="UTP25 NTP hydrolase-like" evidence="6">
    <location>
        <begin position="360"/>
        <end position="620"/>
    </location>
</feature>
<dbReference type="STRING" id="5762.D2V4H0"/>
<dbReference type="Gene3D" id="3.40.50.300">
    <property type="entry name" value="P-loop containing nucleotide triphosphate hydrolases"/>
    <property type="match status" value="1"/>
</dbReference>
<proteinExistence type="inferred from homology"/>
<keyword evidence="3" id="KW-0539">Nucleus</keyword>
<evidence type="ECO:0000256" key="3">
    <source>
        <dbReference type="ARBA" id="ARBA00023242"/>
    </source>
</evidence>
<dbReference type="PANTHER" id="PTHR12933">
    <property type="entry name" value="ORF PROTEIN-RELATED"/>
    <property type="match status" value="1"/>
</dbReference>
<sequence>MKKQVSFATTTSKEDEPAKKSTTTSTLSTTSQGSKGLNLKSLASKKKRKLIGSEDDETKKPKYESISIMDKLRNKILSNIDTTPKGNKFIMDPFATQLKVDISSKVTQQLNIDDYKLNLPKYHFKTSNPVFIEYRTNDLSDNSYQKLCVCIDFDKKVKDVWYHHFYRPWESKELKEFIETSTETKVVETIIDDTPNGDKALVLGDVIQFIGTKTEDELNQLYKSFTKEEHVKKVITTADIKENDKLDDILLTETETVKFQFKDEDTPLSLGSTSIMEKLKRDKSYTLNELLVEDDLIRKWKDYLQEVQGEDDASRFYTPKTSLRSKIKSGSTYSNPKSTTPLTHFRDDFQGRLFTIMNDYRDLYFPNCTLDNHRVCVETYTLHIVNHLLKTKRYEWYNDTKREFYSKEQYTVKDDSYNTSKILVLVPNRFVAFLIVELISELIPKLLSTRRKEAFELTFDADEEDEELKKSKPLWWQKIFEGNTNEEFSLGVKLKDHHGQLEIMAPVSEADIIIATPIGIQQENISDRYERFLSSIEVCIIDQCDKLLMQNWEHVTKTMDLVNVEEQQKFTFDLDFDILKEYHIQGLSKYFRQTLIFSSQMSPDINGLVSKYCKNFRGVVKVRSLYDGVIGSIFGQIPQIFERISTQDPAQVDEDRYNHFVNTVFPRFKNSVDGRFLIVVSSYLDFVRLRNFFDMCNIPFHGISEYTEKTKNVLTKFRQDCANFLVYTERHFYYHAPKLSDFKINQIVYYSLPENAFIYEIFAKKAINIRTQYPSCRILSLFSTFDALKLERIVGTKRCKHLLSTDTDINLIDK</sequence>
<dbReference type="KEGG" id="ngr:NAEGRDRAFT_78537"/>
<evidence type="ECO:0000256" key="1">
    <source>
        <dbReference type="ARBA" id="ARBA00004604"/>
    </source>
</evidence>
<dbReference type="GO" id="GO:0019843">
    <property type="term" value="F:rRNA binding"/>
    <property type="evidence" value="ECO:0007669"/>
    <property type="project" value="TreeGrafter"/>
</dbReference>
<gene>
    <name evidence="7" type="ORF">NAEGRDRAFT_78537</name>
</gene>
<keyword evidence="8" id="KW-1185">Reference proteome</keyword>
<dbReference type="InterPro" id="IPR053939">
    <property type="entry name" value="UTP25_C"/>
</dbReference>
<evidence type="ECO:0000256" key="4">
    <source>
        <dbReference type="SAM" id="MobiDB-lite"/>
    </source>
</evidence>
<dbReference type="FunCoup" id="D2V4H0">
    <property type="interactions" value="642"/>
</dbReference>
<dbReference type="GeneID" id="8849877"/>
<comment type="subcellular location">
    <subcellularLocation>
        <location evidence="1">Nucleus</location>
        <location evidence="1">Nucleolus</location>
    </subcellularLocation>
</comment>
<dbReference type="InterPro" id="IPR010678">
    <property type="entry name" value="UTP25"/>
</dbReference>